<feature type="transmembrane region" description="Helical" evidence="3">
    <location>
        <begin position="206"/>
        <end position="228"/>
    </location>
</feature>
<dbReference type="RefSeq" id="WP_089417572.1">
    <property type="nucleotide sequence ID" value="NZ_CP022423.1"/>
</dbReference>
<evidence type="ECO:0000256" key="1">
    <source>
        <dbReference type="SAM" id="Coils"/>
    </source>
</evidence>
<gene>
    <name evidence="4" type="ORF">VITFI_CDS2903</name>
</gene>
<protein>
    <submittedName>
        <fullName evidence="4">Uncharacterized protein</fullName>
    </submittedName>
</protein>
<dbReference type="AlphaFoldDB" id="A0A221KIQ2"/>
<feature type="transmembrane region" description="Helical" evidence="3">
    <location>
        <begin position="92"/>
        <end position="114"/>
    </location>
</feature>
<reference evidence="4 5" key="1">
    <citation type="submission" date="2017-07" db="EMBL/GenBank/DDBJ databases">
        <title>Complete Genome Sequence of the cosmetic ferment Vitreoscilla filiformis (ATCC15551).</title>
        <authorList>
            <person name="Contreras S."/>
            <person name="Sagory-Zalkind P."/>
            <person name="Blanquart H."/>
            <person name="Iltis A."/>
            <person name="Morand S.C."/>
        </authorList>
    </citation>
    <scope>NUCLEOTIDE SEQUENCE [LARGE SCALE GENOMIC DNA]</scope>
    <source>
        <strain evidence="4 5">ATCC 15551</strain>
    </source>
</reference>
<dbReference type="OrthoDB" id="8970826at2"/>
<feature type="compositionally biased region" description="Low complexity" evidence="2">
    <location>
        <begin position="282"/>
        <end position="298"/>
    </location>
</feature>
<sequence length="398" mass="42591">MFLTKTYSQERDAHLPRPVYALLALVCSAFGFWASVITLRYFEHGAQALEADEAAQALALAAALMFVAAEMAAFGIAAFLPVRKMWAQRWRLFGLAGAVLALEVCTIVAVQLAITEGAEMSQQATASRAQDLRNQIARIEANAATLRANAEKQTASTHAWVRQQGAMAAKEAARLDESTAALYAELGKTEGEKRPTLIGMLGERWALAYVVARGVLVSVAGLVFFGVAGAMWRAVFTGATVGMGRSQAKWAPWWGILKAKPAPQPVPEQAPQPAPASPPQPDTQTPQQTTPEPATPASKPAPSPAPAMPDKAPRKPAQRRTVQAGVKVDTGTGERDGHRFRRVRQAIKAGKLAPTIAAIQRAEGGSYPTVTGYLAELEREGLIQRTPDGKRWEVKAGA</sequence>
<evidence type="ECO:0000256" key="3">
    <source>
        <dbReference type="SAM" id="Phobius"/>
    </source>
</evidence>
<keyword evidence="3" id="KW-0812">Transmembrane</keyword>
<keyword evidence="5" id="KW-1185">Reference proteome</keyword>
<evidence type="ECO:0000256" key="2">
    <source>
        <dbReference type="SAM" id="MobiDB-lite"/>
    </source>
</evidence>
<feature type="compositionally biased region" description="Pro residues" evidence="2">
    <location>
        <begin position="262"/>
        <end position="281"/>
    </location>
</feature>
<dbReference type="KEGG" id="vff:VITFI_CDS2903"/>
<dbReference type="SUPFAM" id="SSF46785">
    <property type="entry name" value="Winged helix' DNA-binding domain"/>
    <property type="match status" value="1"/>
</dbReference>
<dbReference type="InterPro" id="IPR036390">
    <property type="entry name" value="WH_DNA-bd_sf"/>
</dbReference>
<dbReference type="EMBL" id="CP022423">
    <property type="protein sequence ID" value="ASM78680.1"/>
    <property type="molecule type" value="Genomic_DNA"/>
</dbReference>
<name>A0A221KIQ2_VITFI</name>
<keyword evidence="1" id="KW-0175">Coiled coil</keyword>
<feature type="transmembrane region" description="Helical" evidence="3">
    <location>
        <begin position="20"/>
        <end position="42"/>
    </location>
</feature>
<feature type="region of interest" description="Disordered" evidence="2">
    <location>
        <begin position="260"/>
        <end position="337"/>
    </location>
</feature>
<feature type="transmembrane region" description="Helical" evidence="3">
    <location>
        <begin position="54"/>
        <end position="80"/>
    </location>
</feature>
<accession>A0A221KIQ2</accession>
<keyword evidence="3" id="KW-1133">Transmembrane helix</keyword>
<organism evidence="4 5">
    <name type="scientific">Vitreoscilla filiformis</name>
    <dbReference type="NCBI Taxonomy" id="63"/>
    <lineage>
        <taxon>Bacteria</taxon>
        <taxon>Pseudomonadati</taxon>
        <taxon>Pseudomonadota</taxon>
        <taxon>Betaproteobacteria</taxon>
        <taxon>Neisseriales</taxon>
        <taxon>Neisseriaceae</taxon>
        <taxon>Vitreoscilla</taxon>
    </lineage>
</organism>
<keyword evidence="3" id="KW-0472">Membrane</keyword>
<proteinExistence type="predicted"/>
<evidence type="ECO:0000313" key="4">
    <source>
        <dbReference type="EMBL" id="ASM78680.1"/>
    </source>
</evidence>
<evidence type="ECO:0000313" key="5">
    <source>
        <dbReference type="Proteomes" id="UP000199729"/>
    </source>
</evidence>
<dbReference type="Proteomes" id="UP000199729">
    <property type="component" value="Chromosome"/>
</dbReference>
<feature type="coiled-coil region" evidence="1">
    <location>
        <begin position="122"/>
        <end position="156"/>
    </location>
</feature>